<organism evidence="1 2">
    <name type="scientific">Marmoricola endophyticus</name>
    <dbReference type="NCBI Taxonomy" id="2040280"/>
    <lineage>
        <taxon>Bacteria</taxon>
        <taxon>Bacillati</taxon>
        <taxon>Actinomycetota</taxon>
        <taxon>Actinomycetes</taxon>
        <taxon>Propionibacteriales</taxon>
        <taxon>Nocardioidaceae</taxon>
        <taxon>Marmoricola</taxon>
    </lineage>
</organism>
<sequence>MLSSPYSPGAAPTFLSGRREQLDSAQAELGLVATYARFVGRIRVEVGQRGVGKTSLLRAVRAQAEEAGFVTAWVTARADERLVGALVHALGEGLATIGVDVGRHRGLRERVRRLTVELGAGPAKAGVELDVSAEQGTAPASSAAFGGFVSEAALAARERGSAGLCLLVDEIQAARVPDLRTLAYAWQELQTAVPEPPAVLFAAGLPDSPDVLTRAVTFSERFGFRPLDRLDPDDARRALLAPADSVGVGWDERLLAEVLRRAEGYPYFLQLWGDAVWRASVPEAGGVLDESALAVAETGVRAEQQTMFRARWAKATPAEQRVLAAIAALEEDDGAGVRRSAVAERLGVGSNDLSEPRRRLLDKGLIEAPGRGRLAFTTPGFAAFVREETE</sequence>
<dbReference type="Proteomes" id="UP000649179">
    <property type="component" value="Unassembled WGS sequence"/>
</dbReference>
<evidence type="ECO:0008006" key="3">
    <source>
        <dbReference type="Google" id="ProtNLM"/>
    </source>
</evidence>
<reference evidence="1" key="1">
    <citation type="journal article" date="2014" name="Int. J. Syst. Evol. Microbiol.">
        <title>Complete genome sequence of Corynebacterium casei LMG S-19264T (=DSM 44701T), isolated from a smear-ripened cheese.</title>
        <authorList>
            <consortium name="US DOE Joint Genome Institute (JGI-PGF)"/>
            <person name="Walter F."/>
            <person name="Albersmeier A."/>
            <person name="Kalinowski J."/>
            <person name="Ruckert C."/>
        </authorList>
    </citation>
    <scope>NUCLEOTIDE SEQUENCE</scope>
    <source>
        <strain evidence="1">CGMCC 1.16067</strain>
    </source>
</reference>
<protein>
    <recommendedName>
        <fullName evidence="3">ATP-binding protein</fullName>
    </recommendedName>
</protein>
<reference evidence="1" key="2">
    <citation type="submission" date="2020-09" db="EMBL/GenBank/DDBJ databases">
        <authorList>
            <person name="Sun Q."/>
            <person name="Zhou Y."/>
        </authorList>
    </citation>
    <scope>NUCLEOTIDE SEQUENCE</scope>
    <source>
        <strain evidence="1">CGMCC 1.16067</strain>
    </source>
</reference>
<dbReference type="InterPro" id="IPR036388">
    <property type="entry name" value="WH-like_DNA-bd_sf"/>
</dbReference>
<evidence type="ECO:0000313" key="1">
    <source>
        <dbReference type="EMBL" id="GGF54571.1"/>
    </source>
</evidence>
<name>A0A917BS14_9ACTN</name>
<dbReference type="InterPro" id="IPR021228">
    <property type="entry name" value="BrxD"/>
</dbReference>
<gene>
    <name evidence="1" type="ORF">GCM10011519_30600</name>
</gene>
<dbReference type="Gene3D" id="1.10.10.10">
    <property type="entry name" value="Winged helix-like DNA-binding domain superfamily/Winged helix DNA-binding domain"/>
    <property type="match status" value="1"/>
</dbReference>
<dbReference type="RefSeq" id="WP_188780554.1">
    <property type="nucleotide sequence ID" value="NZ_BMKQ01000001.1"/>
</dbReference>
<accession>A0A917BS14</accession>
<comment type="caution">
    <text evidence="1">The sequence shown here is derived from an EMBL/GenBank/DDBJ whole genome shotgun (WGS) entry which is preliminary data.</text>
</comment>
<dbReference type="InterPro" id="IPR027417">
    <property type="entry name" value="P-loop_NTPase"/>
</dbReference>
<dbReference type="Gene3D" id="3.40.50.300">
    <property type="entry name" value="P-loop containing nucleotide triphosphate hydrolases"/>
    <property type="match status" value="1"/>
</dbReference>
<evidence type="ECO:0000313" key="2">
    <source>
        <dbReference type="Proteomes" id="UP000649179"/>
    </source>
</evidence>
<dbReference type="PANTHER" id="PTHR34301">
    <property type="entry name" value="DNA-BINDING PROTEIN-RELATED"/>
    <property type="match status" value="1"/>
</dbReference>
<proteinExistence type="predicted"/>
<dbReference type="Pfam" id="PF10923">
    <property type="entry name" value="BrxC_BrxD"/>
    <property type="match status" value="1"/>
</dbReference>
<dbReference type="SUPFAM" id="SSF52540">
    <property type="entry name" value="P-loop containing nucleoside triphosphate hydrolases"/>
    <property type="match status" value="1"/>
</dbReference>
<dbReference type="PANTHER" id="PTHR34301:SF8">
    <property type="entry name" value="ATPASE DOMAIN-CONTAINING PROTEIN"/>
    <property type="match status" value="1"/>
</dbReference>
<dbReference type="EMBL" id="BMKQ01000001">
    <property type="protein sequence ID" value="GGF54571.1"/>
    <property type="molecule type" value="Genomic_DNA"/>
</dbReference>
<dbReference type="AlphaFoldDB" id="A0A917BS14"/>
<keyword evidence="2" id="KW-1185">Reference proteome</keyword>